<dbReference type="RefSeq" id="WP_330485045.1">
    <property type="nucleotide sequence ID" value="NZ_JAZBJZ010000085.1"/>
</dbReference>
<sequence>MRNLLFRDLTYSDRDTLWQMLMYAAHEQTLEAVKSQALLVRYVENWGRAGDLGMVAVEPHSDRALGAAWLRLWTPSERGFGFVRDTTPELAMAVAPEYRGKGIGTQLLDLVLETAKIRYSEVSLSVRAENPVLGLYDRVGFTKVAGSEVRNRVGGISLTMVKKL</sequence>
<dbReference type="Gene3D" id="3.40.630.30">
    <property type="match status" value="1"/>
</dbReference>
<reference evidence="2" key="1">
    <citation type="submission" date="2024-01" db="EMBL/GenBank/DDBJ databases">
        <title>Bank of Algae and Cyanobacteria of the Azores (BACA) strain genomes.</title>
        <authorList>
            <person name="Luz R."/>
            <person name="Cordeiro R."/>
            <person name="Fonseca A."/>
            <person name="Goncalves V."/>
        </authorList>
    </citation>
    <scope>NUCLEOTIDE SEQUENCE</scope>
    <source>
        <strain evidence="2">BACA0141</strain>
    </source>
</reference>
<dbReference type="PANTHER" id="PTHR43617">
    <property type="entry name" value="L-AMINO ACID N-ACETYLTRANSFERASE"/>
    <property type="match status" value="1"/>
</dbReference>
<gene>
    <name evidence="2" type="ORF">V2H45_17865</name>
</gene>
<dbReference type="CDD" id="cd04301">
    <property type="entry name" value="NAT_SF"/>
    <property type="match status" value="1"/>
</dbReference>
<dbReference type="InterPro" id="IPR000182">
    <property type="entry name" value="GNAT_dom"/>
</dbReference>
<proteinExistence type="predicted"/>
<dbReference type="InterPro" id="IPR050276">
    <property type="entry name" value="MshD_Acetyltransferase"/>
</dbReference>
<dbReference type="InterPro" id="IPR016181">
    <property type="entry name" value="Acyl_CoA_acyltransferase"/>
</dbReference>
<keyword evidence="2" id="KW-0012">Acyltransferase</keyword>
<evidence type="ECO:0000259" key="1">
    <source>
        <dbReference type="PROSITE" id="PS51186"/>
    </source>
</evidence>
<evidence type="ECO:0000313" key="3">
    <source>
        <dbReference type="Proteomes" id="UP001333818"/>
    </source>
</evidence>
<evidence type="ECO:0000313" key="2">
    <source>
        <dbReference type="EMBL" id="MEE3718611.1"/>
    </source>
</evidence>
<keyword evidence="3" id="KW-1185">Reference proteome</keyword>
<dbReference type="SUPFAM" id="SSF55729">
    <property type="entry name" value="Acyl-CoA N-acyltransferases (Nat)"/>
    <property type="match status" value="1"/>
</dbReference>
<name>A0AAW9Q7L1_9CYAN</name>
<comment type="caution">
    <text evidence="2">The sequence shown here is derived from an EMBL/GenBank/DDBJ whole genome shotgun (WGS) entry which is preliminary data.</text>
</comment>
<accession>A0AAW9Q7L1</accession>
<dbReference type="Proteomes" id="UP001333818">
    <property type="component" value="Unassembled WGS sequence"/>
</dbReference>
<dbReference type="EMBL" id="JAZBJZ010000085">
    <property type="protein sequence ID" value="MEE3718611.1"/>
    <property type="molecule type" value="Genomic_DNA"/>
</dbReference>
<dbReference type="Pfam" id="PF00583">
    <property type="entry name" value="Acetyltransf_1"/>
    <property type="match status" value="1"/>
</dbReference>
<keyword evidence="2" id="KW-0808">Transferase</keyword>
<dbReference type="GO" id="GO:0016747">
    <property type="term" value="F:acyltransferase activity, transferring groups other than amino-acyl groups"/>
    <property type="evidence" value="ECO:0007669"/>
    <property type="project" value="InterPro"/>
</dbReference>
<dbReference type="PROSITE" id="PS51186">
    <property type="entry name" value="GNAT"/>
    <property type="match status" value="1"/>
</dbReference>
<dbReference type="AlphaFoldDB" id="A0AAW9Q7L1"/>
<feature type="domain" description="N-acetyltransferase" evidence="1">
    <location>
        <begin position="4"/>
        <end position="164"/>
    </location>
</feature>
<organism evidence="2 3">
    <name type="scientific">Tumidithrix elongata BACA0141</name>
    <dbReference type="NCBI Taxonomy" id="2716417"/>
    <lineage>
        <taxon>Bacteria</taxon>
        <taxon>Bacillati</taxon>
        <taxon>Cyanobacteriota</taxon>
        <taxon>Cyanophyceae</taxon>
        <taxon>Pseudanabaenales</taxon>
        <taxon>Pseudanabaenaceae</taxon>
        <taxon>Tumidithrix</taxon>
        <taxon>Tumidithrix elongata</taxon>
    </lineage>
</organism>
<dbReference type="EC" id="2.3.1.-" evidence="2"/>
<protein>
    <submittedName>
        <fullName evidence="2">N-acetyltransferase</fullName>
        <ecNumber evidence="2">2.3.1.-</ecNumber>
    </submittedName>
</protein>